<accession>A0A1I8N8T9</accession>
<dbReference type="eggNOG" id="KOG2510">
    <property type="taxonomic scope" value="Eukaryota"/>
</dbReference>
<evidence type="ECO:0000256" key="1">
    <source>
        <dbReference type="SAM" id="MobiDB-lite"/>
    </source>
</evidence>
<dbReference type="SUPFAM" id="SSF53850">
    <property type="entry name" value="Periplasmic binding protein-like II"/>
    <property type="match status" value="1"/>
</dbReference>
<reference evidence="2" key="1">
    <citation type="submission" date="2020-05" db="UniProtKB">
        <authorList>
            <consortium name="EnsemblMetazoa"/>
        </authorList>
    </citation>
    <scope>IDENTIFICATION</scope>
    <source>
        <strain evidence="2">Aabys</strain>
    </source>
</reference>
<feature type="compositionally biased region" description="Basic and acidic residues" evidence="1">
    <location>
        <begin position="133"/>
        <end position="144"/>
    </location>
</feature>
<dbReference type="EnsemblMetazoa" id="MDOA012758-RA">
    <property type="protein sequence ID" value="MDOA012758-PA"/>
    <property type="gene ID" value="MDOA012758"/>
</dbReference>
<feature type="compositionally biased region" description="Polar residues" evidence="1">
    <location>
        <begin position="154"/>
        <end position="165"/>
    </location>
</feature>
<proteinExistence type="predicted"/>
<organism evidence="2">
    <name type="scientific">Musca domestica</name>
    <name type="common">House fly</name>
    <dbReference type="NCBI Taxonomy" id="7370"/>
    <lineage>
        <taxon>Eukaryota</taxon>
        <taxon>Metazoa</taxon>
        <taxon>Ecdysozoa</taxon>
        <taxon>Arthropoda</taxon>
        <taxon>Hexapoda</taxon>
        <taxon>Insecta</taxon>
        <taxon>Pterygota</taxon>
        <taxon>Neoptera</taxon>
        <taxon>Endopterygota</taxon>
        <taxon>Diptera</taxon>
        <taxon>Brachycera</taxon>
        <taxon>Muscomorpha</taxon>
        <taxon>Muscoidea</taxon>
        <taxon>Muscidae</taxon>
        <taxon>Musca</taxon>
    </lineage>
</organism>
<dbReference type="VEuPathDB" id="VectorBase:MDOA012758"/>
<evidence type="ECO:0000313" key="2">
    <source>
        <dbReference type="EnsemblMetazoa" id="MDOA012758-PA"/>
    </source>
</evidence>
<dbReference type="AlphaFoldDB" id="A0A1I8N8T9"/>
<name>A0A1I8N8T9_MUSDO</name>
<dbReference type="Gene3D" id="3.40.190.10">
    <property type="entry name" value="Periplasmic binding protein-like II"/>
    <property type="match status" value="2"/>
</dbReference>
<sequence length="203" mass="22637">NGTEIFRQLYALMKLQSPDEEGYLIDSVEAGMHLIADGLENKAVLGGRETLYFNIQQYGSKTFQLSQKLYTRYSAVAVQIGCPFLDSLNNVLIHLFEGGILDKMTTAEYETQSRMISKDMKNKNRNNNNNKNEQNKNLKSHQGDPAEMSPLGDETNNPNESQGKSADNAEMKKPQAATTIIQPLNLRMLQGAFIVLVVGYTLA</sequence>
<feature type="region of interest" description="Disordered" evidence="1">
    <location>
        <begin position="116"/>
        <end position="174"/>
    </location>
</feature>
<protein>
    <submittedName>
        <fullName evidence="2">Uncharacterized protein</fullName>
    </submittedName>
</protein>